<organism evidence="1">
    <name type="scientific">viral metagenome</name>
    <dbReference type="NCBI Taxonomy" id="1070528"/>
    <lineage>
        <taxon>unclassified sequences</taxon>
        <taxon>metagenomes</taxon>
        <taxon>organismal metagenomes</taxon>
    </lineage>
</organism>
<dbReference type="EMBL" id="MN740404">
    <property type="protein sequence ID" value="QHU04806.1"/>
    <property type="molecule type" value="Genomic_DNA"/>
</dbReference>
<accession>A0A6C0JJ38</accession>
<proteinExistence type="predicted"/>
<sequence length="170" mass="19353">MEFRVAAFYRLLDNIQSVSSTYPEFEKSLIDELLFELGKKLTPTLENLGNMLMQMNVHNQALAEFPFNDLTVVADMVLYIVNYYNANPTLSYAIAARLTGTNKRSELAEGGYICPLEWVRQDGRTQEIVSLNNQFTVLSKMDGLSSVLAEFFENKNHPFHPASQFVRITT</sequence>
<evidence type="ECO:0000313" key="1">
    <source>
        <dbReference type="EMBL" id="QHU04806.1"/>
    </source>
</evidence>
<reference evidence="1" key="1">
    <citation type="journal article" date="2020" name="Nature">
        <title>Giant virus diversity and host interactions through global metagenomics.</title>
        <authorList>
            <person name="Schulz F."/>
            <person name="Roux S."/>
            <person name="Paez-Espino D."/>
            <person name="Jungbluth S."/>
            <person name="Walsh D.A."/>
            <person name="Denef V.J."/>
            <person name="McMahon K.D."/>
            <person name="Konstantinidis K.T."/>
            <person name="Eloe-Fadrosh E.A."/>
            <person name="Kyrpides N.C."/>
            <person name="Woyke T."/>
        </authorList>
    </citation>
    <scope>NUCLEOTIDE SEQUENCE</scope>
    <source>
        <strain evidence="1">GVMAG-M-3300027708-5</strain>
    </source>
</reference>
<name>A0A6C0JJ38_9ZZZZ</name>
<protein>
    <submittedName>
        <fullName evidence="1">Uncharacterized protein</fullName>
    </submittedName>
</protein>
<dbReference type="AlphaFoldDB" id="A0A6C0JJ38"/>